<organism evidence="5">
    <name type="scientific">Arcella intermedia</name>
    <dbReference type="NCBI Taxonomy" id="1963864"/>
    <lineage>
        <taxon>Eukaryota</taxon>
        <taxon>Amoebozoa</taxon>
        <taxon>Tubulinea</taxon>
        <taxon>Elardia</taxon>
        <taxon>Arcellinida</taxon>
        <taxon>Sphaerothecina</taxon>
        <taxon>Arcellidae</taxon>
        <taxon>Arcella</taxon>
    </lineage>
</organism>
<dbReference type="InterPro" id="IPR031107">
    <property type="entry name" value="Small_HSP"/>
</dbReference>
<dbReference type="PANTHER" id="PTHR11527">
    <property type="entry name" value="HEAT-SHOCK PROTEIN 20 FAMILY MEMBER"/>
    <property type="match status" value="1"/>
</dbReference>
<dbReference type="SUPFAM" id="SSF49764">
    <property type="entry name" value="HSP20-like chaperones"/>
    <property type="match status" value="1"/>
</dbReference>
<dbReference type="EMBL" id="GIBP01010362">
    <property type="protein sequence ID" value="NDV39331.1"/>
    <property type="molecule type" value="Transcribed_RNA"/>
</dbReference>
<evidence type="ECO:0000256" key="3">
    <source>
        <dbReference type="RuleBase" id="RU003616"/>
    </source>
</evidence>
<dbReference type="CDD" id="cd06464">
    <property type="entry name" value="ACD_sHsps-like"/>
    <property type="match status" value="1"/>
</dbReference>
<evidence type="ECO:0000256" key="2">
    <source>
        <dbReference type="PROSITE-ProRule" id="PRU00285"/>
    </source>
</evidence>
<evidence type="ECO:0000256" key="1">
    <source>
        <dbReference type="ARBA" id="ARBA00023016"/>
    </source>
</evidence>
<dbReference type="Pfam" id="PF00011">
    <property type="entry name" value="HSP20"/>
    <property type="match status" value="1"/>
</dbReference>
<dbReference type="InterPro" id="IPR008978">
    <property type="entry name" value="HSP20-like_chaperone"/>
</dbReference>
<accession>A0A6B2LRL3</accession>
<dbReference type="Gene3D" id="2.60.40.790">
    <property type="match status" value="1"/>
</dbReference>
<sequence length="125" mass="14479">MGDFPDFFQEEKNWTPRVDIAESKTDFHVDAEVPGMTKDNIKIKIKDGVLELSGERNMEKKEENEEKHYKRVERMYGSFTRRIQLPKNVDTGKVSAKFENGILKVVVPKTKPSEGEEGIEVRIHE</sequence>
<evidence type="ECO:0000313" key="5">
    <source>
        <dbReference type="EMBL" id="NDV39331.1"/>
    </source>
</evidence>
<feature type="domain" description="SHSP" evidence="4">
    <location>
        <begin position="9"/>
        <end position="124"/>
    </location>
</feature>
<proteinExistence type="inferred from homology"/>
<dbReference type="AlphaFoldDB" id="A0A6B2LRL3"/>
<dbReference type="PROSITE" id="PS01031">
    <property type="entry name" value="SHSP"/>
    <property type="match status" value="1"/>
</dbReference>
<comment type="similarity">
    <text evidence="2 3">Belongs to the small heat shock protein (HSP20) family.</text>
</comment>
<evidence type="ECO:0000259" key="4">
    <source>
        <dbReference type="PROSITE" id="PS01031"/>
    </source>
</evidence>
<name>A0A6B2LRL3_9EUKA</name>
<protein>
    <recommendedName>
        <fullName evidence="4">SHSP domain-containing protein</fullName>
    </recommendedName>
</protein>
<dbReference type="InterPro" id="IPR002068">
    <property type="entry name" value="A-crystallin/Hsp20_dom"/>
</dbReference>
<reference evidence="5" key="1">
    <citation type="journal article" date="2020" name="J. Eukaryot. Microbiol.">
        <title>De novo Sequencing, Assembly and Annotation of the Transcriptome for the Free-Living Testate Amoeba Arcella intermedia.</title>
        <authorList>
            <person name="Ribeiro G.M."/>
            <person name="Porfirio-Sousa A.L."/>
            <person name="Maurer-Alcala X.X."/>
            <person name="Katz L.A."/>
            <person name="Lahr D.J.G."/>
        </authorList>
    </citation>
    <scope>NUCLEOTIDE SEQUENCE</scope>
</reference>
<keyword evidence="1" id="KW-0346">Stress response</keyword>